<evidence type="ECO:0000256" key="2">
    <source>
        <dbReference type="ARBA" id="ARBA00007296"/>
    </source>
</evidence>
<dbReference type="InterPro" id="IPR035921">
    <property type="entry name" value="F/V-ATP_Csub_sf"/>
</dbReference>
<evidence type="ECO:0000256" key="7">
    <source>
        <dbReference type="ARBA" id="ARBA00023065"/>
    </source>
</evidence>
<comment type="similarity">
    <text evidence="2 11">Belongs to the V-ATPase proteolipid subunit family.</text>
</comment>
<keyword evidence="4 11" id="KW-0812">Transmembrane</keyword>
<keyword evidence="7 11" id="KW-0406">Ion transport</keyword>
<dbReference type="InterPro" id="IPR002379">
    <property type="entry name" value="ATPase_proteolipid_c-like_dom"/>
</dbReference>
<comment type="function">
    <text evidence="9">Proton-conducting pore forming subunit of the V0 complex of vacuolar(H+)-ATPase (V-ATPase), a multisubunit enzyme composed of a peripheral complex (V1) that hydrolyzes ATP and a membrane integral complex (V0) that translocates protons. V-ATPase is responsible for acidifying and maintaining the pH of intracellular compartments.</text>
</comment>
<feature type="transmembrane region" description="Helical" evidence="11">
    <location>
        <begin position="85"/>
        <end position="109"/>
    </location>
</feature>
<reference evidence="13 14" key="1">
    <citation type="journal article" date="2018" name="Mol. Biol. Evol.">
        <title>Broad Genomic Sampling Reveals a Smut Pathogenic Ancestry of the Fungal Clade Ustilaginomycotina.</title>
        <authorList>
            <person name="Kijpornyongpan T."/>
            <person name="Mondo S.J."/>
            <person name="Barry K."/>
            <person name="Sandor L."/>
            <person name="Lee J."/>
            <person name="Lipzen A."/>
            <person name="Pangilinan J."/>
            <person name="LaButti K."/>
            <person name="Hainaut M."/>
            <person name="Henrissat B."/>
            <person name="Grigoriev I.V."/>
            <person name="Spatafora J.W."/>
            <person name="Aime M.C."/>
        </authorList>
    </citation>
    <scope>NUCLEOTIDE SEQUENCE [LARGE SCALE GENOMIC DNA]</scope>
    <source>
        <strain evidence="13 14">MCA 4718</strain>
    </source>
</reference>
<dbReference type="Proteomes" id="UP000245942">
    <property type="component" value="Unassembled WGS sequence"/>
</dbReference>
<sequence length="198" mass="21011">MGYLTTYLAAYGTVSLPTLLLILYFTDNFHPFRFLRESSPYAWAMTGIGLCIGMSVSGAAWGIYITGASILGAGVRAPRITTKNLISIIFCEVTAIYGVIISIVFSAKINGSLGEEGLWTRDNYFTGHLIFWGGITTGLCNLIGGASVGITGANAAVADAADGQLFIKILIVEIFSSIIPMFGLIVALLMTASTKEFA</sequence>
<dbReference type="SUPFAM" id="SSF81333">
    <property type="entry name" value="F1F0 ATP synthase subunit C"/>
    <property type="match status" value="2"/>
</dbReference>
<dbReference type="EMBL" id="KZ819321">
    <property type="protein sequence ID" value="PWN23838.1"/>
    <property type="molecule type" value="Genomic_DNA"/>
</dbReference>
<comment type="function">
    <text evidence="11">Proton-conducting pore forming of the V0 complex of vacuolar(H+)-ATPase (V-ATPase), a multisubunit enzyme composed of a peripheral complex (V1) that hydrolyzes ATP and a membrane integral complex (V0) that translocates protons. V-ATPase is responsible for acidifying and maintaining the pH of intracellular compartments.</text>
</comment>
<feature type="transmembrane region" description="Helical" evidence="11">
    <location>
        <begin position="7"/>
        <end position="26"/>
    </location>
</feature>
<evidence type="ECO:0000256" key="9">
    <source>
        <dbReference type="ARBA" id="ARBA00045519"/>
    </source>
</evidence>
<comment type="caution">
    <text evidence="11">Lacks conserved residue(s) required for the propagation of feature annotation.</text>
</comment>
<comment type="subcellular location">
    <subcellularLocation>
        <location evidence="1">Membrane</location>
        <topology evidence="1">Multi-pass membrane protein</topology>
    </subcellularLocation>
</comment>
<dbReference type="Pfam" id="PF00137">
    <property type="entry name" value="ATP-synt_C"/>
    <property type="match status" value="2"/>
</dbReference>
<keyword evidence="3 11" id="KW-0813">Transport</keyword>
<feature type="domain" description="V-ATPase proteolipid subunit C-like" evidence="12">
    <location>
        <begin position="132"/>
        <end position="190"/>
    </location>
</feature>
<evidence type="ECO:0000259" key="12">
    <source>
        <dbReference type="Pfam" id="PF00137"/>
    </source>
</evidence>
<evidence type="ECO:0000256" key="11">
    <source>
        <dbReference type="RuleBase" id="RU363060"/>
    </source>
</evidence>
<keyword evidence="5" id="KW-0375">Hydrogen ion transport</keyword>
<name>A0A316UFX1_9BASI</name>
<feature type="transmembrane region" description="Helical" evidence="11">
    <location>
        <begin position="129"/>
        <end position="153"/>
    </location>
</feature>
<accession>A0A316UFX1</accession>
<dbReference type="GO" id="GO:0046961">
    <property type="term" value="F:proton-transporting ATPase activity, rotational mechanism"/>
    <property type="evidence" value="ECO:0007669"/>
    <property type="project" value="InterPro"/>
</dbReference>
<dbReference type="RefSeq" id="XP_025350998.1">
    <property type="nucleotide sequence ID" value="XM_025491361.1"/>
</dbReference>
<gene>
    <name evidence="13" type="ORF">BCV69DRAFT_279749</name>
</gene>
<evidence type="ECO:0000256" key="6">
    <source>
        <dbReference type="ARBA" id="ARBA00022989"/>
    </source>
</evidence>
<dbReference type="OrthoDB" id="10264021at2759"/>
<keyword evidence="6 11" id="KW-1133">Transmembrane helix</keyword>
<keyword evidence="14" id="KW-1185">Reference proteome</keyword>
<evidence type="ECO:0000256" key="10">
    <source>
        <dbReference type="ARBA" id="ARBA00046480"/>
    </source>
</evidence>
<feature type="transmembrane region" description="Helical" evidence="11">
    <location>
        <begin position="41"/>
        <end position="64"/>
    </location>
</feature>
<evidence type="ECO:0000313" key="14">
    <source>
        <dbReference type="Proteomes" id="UP000245942"/>
    </source>
</evidence>
<dbReference type="GO" id="GO:0033179">
    <property type="term" value="C:proton-transporting V-type ATPase, V0 domain"/>
    <property type="evidence" value="ECO:0007669"/>
    <property type="project" value="InterPro"/>
</dbReference>
<evidence type="ECO:0000256" key="1">
    <source>
        <dbReference type="ARBA" id="ARBA00004141"/>
    </source>
</evidence>
<organism evidence="13 14">
    <name type="scientific">Pseudomicrostroma glucosiphilum</name>
    <dbReference type="NCBI Taxonomy" id="1684307"/>
    <lineage>
        <taxon>Eukaryota</taxon>
        <taxon>Fungi</taxon>
        <taxon>Dikarya</taxon>
        <taxon>Basidiomycota</taxon>
        <taxon>Ustilaginomycotina</taxon>
        <taxon>Exobasidiomycetes</taxon>
        <taxon>Microstromatales</taxon>
        <taxon>Microstromatales incertae sedis</taxon>
        <taxon>Pseudomicrostroma</taxon>
    </lineage>
</organism>
<dbReference type="FunFam" id="1.20.120.610:FF:000002">
    <property type="entry name" value="V-type proton ATPase proteolipid subunit"/>
    <property type="match status" value="1"/>
</dbReference>
<evidence type="ECO:0000313" key="13">
    <source>
        <dbReference type="EMBL" id="PWN23838.1"/>
    </source>
</evidence>
<dbReference type="CDD" id="cd18178">
    <property type="entry name" value="ATP-synt_Vo_c_ATP6F_rpt2"/>
    <property type="match status" value="1"/>
</dbReference>
<evidence type="ECO:0000256" key="4">
    <source>
        <dbReference type="ARBA" id="ARBA00022692"/>
    </source>
</evidence>
<keyword evidence="8 11" id="KW-0472">Membrane</keyword>
<proteinExistence type="inferred from homology"/>
<evidence type="ECO:0000256" key="3">
    <source>
        <dbReference type="ARBA" id="ARBA00022448"/>
    </source>
</evidence>
<feature type="domain" description="V-ATPase proteolipid subunit C-like" evidence="12">
    <location>
        <begin position="47"/>
        <end position="104"/>
    </location>
</feature>
<dbReference type="Gene3D" id="1.20.120.610">
    <property type="entry name" value="lithium bound rotor ring of v- atpase"/>
    <property type="match status" value="1"/>
</dbReference>
<dbReference type="PANTHER" id="PTHR10263">
    <property type="entry name" value="V-TYPE PROTON ATPASE PROTEOLIPID SUBUNIT"/>
    <property type="match status" value="1"/>
</dbReference>
<evidence type="ECO:0000256" key="5">
    <source>
        <dbReference type="ARBA" id="ARBA00022781"/>
    </source>
</evidence>
<evidence type="ECO:0000256" key="8">
    <source>
        <dbReference type="ARBA" id="ARBA00023136"/>
    </source>
</evidence>
<dbReference type="CDD" id="cd18177">
    <property type="entry name" value="ATP-synt_Vo_c_ATP6F_rpt1"/>
    <property type="match status" value="1"/>
</dbReference>
<feature type="transmembrane region" description="Helical" evidence="11">
    <location>
        <begin position="165"/>
        <end position="190"/>
    </location>
</feature>
<dbReference type="AlphaFoldDB" id="A0A316UFX1"/>
<dbReference type="GO" id="GO:0005774">
    <property type="term" value="C:vacuolar membrane"/>
    <property type="evidence" value="ECO:0007669"/>
    <property type="project" value="UniProtKB-ARBA"/>
</dbReference>
<dbReference type="InterPro" id="IPR000245">
    <property type="entry name" value="ATPase_proteolipid_csu"/>
</dbReference>
<dbReference type="GeneID" id="37013095"/>
<protein>
    <submittedName>
        <fullName evidence="13">Vacuolar ATP synthase subunit C</fullName>
    </submittedName>
</protein>
<comment type="subunit">
    <text evidence="10 11">V-ATPase is a heteromultimeric enzyme composed of a peripheral catalytic V1 complex (components A to H) attached to an integral membrane V0 proton pore complex (components: a, c, c', c'', d, e, f and VOA1). The decameric c-ring forms the proton-conducting pore, and is composed of eight proteolipid subunits c, one subunit c' and one subunit c''.</text>
</comment>
<dbReference type="STRING" id="1684307.A0A316UFX1"/>
<dbReference type="PRINTS" id="PR00122">
    <property type="entry name" value="VACATPASE"/>
</dbReference>